<dbReference type="InterPro" id="IPR036390">
    <property type="entry name" value="WH_DNA-bd_sf"/>
</dbReference>
<dbReference type="GO" id="GO:0009086">
    <property type="term" value="P:methionine biosynthetic process"/>
    <property type="evidence" value="ECO:0007669"/>
    <property type="project" value="UniProtKB-KW"/>
</dbReference>
<dbReference type="CDD" id="cd08441">
    <property type="entry name" value="PBP2_MetR"/>
    <property type="match status" value="1"/>
</dbReference>
<dbReference type="Gene3D" id="1.10.10.10">
    <property type="entry name" value="Winged helix-like DNA-binding domain superfamily/Winged helix DNA-binding domain"/>
    <property type="match status" value="1"/>
</dbReference>
<evidence type="ECO:0000256" key="11">
    <source>
        <dbReference type="ARBA" id="ARBA00023167"/>
    </source>
</evidence>
<dbReference type="Proteomes" id="UP000557717">
    <property type="component" value="Unassembled WGS sequence"/>
</dbReference>
<comment type="subcellular location">
    <subcellularLocation>
        <location evidence="1">Cytoplasm</location>
    </subcellularLocation>
</comment>
<keyword evidence="10" id="KW-0804">Transcription</keyword>
<dbReference type="InterPro" id="IPR036388">
    <property type="entry name" value="WH-like_DNA-bd_sf"/>
</dbReference>
<evidence type="ECO:0000256" key="7">
    <source>
        <dbReference type="ARBA" id="ARBA00023015"/>
    </source>
</evidence>
<keyword evidence="11" id="KW-0486">Methionine biosynthesis</keyword>
<dbReference type="InterPro" id="IPR000847">
    <property type="entry name" value="LysR_HTH_N"/>
</dbReference>
<dbReference type="SUPFAM" id="SSF53850">
    <property type="entry name" value="Periplasmic binding protein-like II"/>
    <property type="match status" value="1"/>
</dbReference>
<evidence type="ECO:0000256" key="4">
    <source>
        <dbReference type="ARBA" id="ARBA00022490"/>
    </source>
</evidence>
<evidence type="ECO:0000256" key="3">
    <source>
        <dbReference type="ARBA" id="ARBA00019365"/>
    </source>
</evidence>
<evidence type="ECO:0000256" key="9">
    <source>
        <dbReference type="ARBA" id="ARBA00023159"/>
    </source>
</evidence>
<evidence type="ECO:0000313" key="13">
    <source>
        <dbReference type="EMBL" id="MBB5352725.1"/>
    </source>
</evidence>
<evidence type="ECO:0000256" key="6">
    <source>
        <dbReference type="ARBA" id="ARBA00022605"/>
    </source>
</evidence>
<evidence type="ECO:0000256" key="10">
    <source>
        <dbReference type="ARBA" id="ARBA00023163"/>
    </source>
</evidence>
<dbReference type="InterPro" id="IPR005119">
    <property type="entry name" value="LysR_subst-bd"/>
</dbReference>
<proteinExistence type="inferred from homology"/>
<dbReference type="PANTHER" id="PTHR30126:SF25">
    <property type="entry name" value="HTH-TYPE TRANSCRIPTIONAL REGULATOR METR"/>
    <property type="match status" value="1"/>
</dbReference>
<dbReference type="GO" id="GO:0003700">
    <property type="term" value="F:DNA-binding transcription factor activity"/>
    <property type="evidence" value="ECO:0007669"/>
    <property type="project" value="InterPro"/>
</dbReference>
<dbReference type="InterPro" id="IPR037406">
    <property type="entry name" value="MetR_PBP2"/>
</dbReference>
<dbReference type="EMBL" id="JACHFD010000015">
    <property type="protein sequence ID" value="MBB5352725.1"/>
    <property type="molecule type" value="Genomic_DNA"/>
</dbReference>
<keyword evidence="9" id="KW-0010">Activator</keyword>
<dbReference type="GO" id="GO:0005737">
    <property type="term" value="C:cytoplasm"/>
    <property type="evidence" value="ECO:0007669"/>
    <property type="project" value="UniProtKB-SubCell"/>
</dbReference>
<dbReference type="PRINTS" id="PR00039">
    <property type="entry name" value="HTHLYSR"/>
</dbReference>
<dbReference type="RefSeq" id="WP_425491699.1">
    <property type="nucleotide sequence ID" value="NZ_JACHFD010000015.1"/>
</dbReference>
<dbReference type="AlphaFoldDB" id="A0A840V3Y8"/>
<sequence length="304" mass="34531">MIEIRHLQSLIALAETGNLTRAGERLHLSQSALSHQVRALEEHYSLELFERKTSPLRWTRAGERLVALAYDTRRLLQDAERDLARIHEGTAGSLRIAVECHSCFDWLMPAMDQLRDGWPDVEMDLVSGFHPDPLGLLEENRADLVIVSSGSPRKGLLHHPLFEYDMPLLLAADHPLTRKSHVTARDFERETLITYPIPDARMDLFRKVLDPAGIQPGERRTTELTVAILQLVKSRRGVAALPRWAVQPYLDRGYVAERPITTNGLRASLWAATTRSAAHQTFMREFLETLRLTAAREFHSISLL</sequence>
<protein>
    <recommendedName>
        <fullName evidence="3">HTH-type transcriptional regulator MetR</fullName>
    </recommendedName>
</protein>
<name>A0A840V3Y8_9BACT</name>
<dbReference type="GO" id="GO:0000976">
    <property type="term" value="F:transcription cis-regulatory region binding"/>
    <property type="evidence" value="ECO:0007669"/>
    <property type="project" value="TreeGrafter"/>
</dbReference>
<comment type="caution">
    <text evidence="13">The sequence shown here is derived from an EMBL/GenBank/DDBJ whole genome shotgun (WGS) entry which is preliminary data.</text>
</comment>
<keyword evidence="6" id="KW-0028">Amino-acid biosynthesis</keyword>
<keyword evidence="7" id="KW-0805">Transcription regulation</keyword>
<feature type="domain" description="HTH lysR-type" evidence="12">
    <location>
        <begin position="2"/>
        <end position="59"/>
    </location>
</feature>
<dbReference type="Gene3D" id="3.40.190.10">
    <property type="entry name" value="Periplasmic binding protein-like II"/>
    <property type="match status" value="1"/>
</dbReference>
<keyword evidence="8" id="KW-0238">DNA-binding</keyword>
<evidence type="ECO:0000256" key="8">
    <source>
        <dbReference type="ARBA" id="ARBA00023125"/>
    </source>
</evidence>
<evidence type="ECO:0000256" key="1">
    <source>
        <dbReference type="ARBA" id="ARBA00004496"/>
    </source>
</evidence>
<reference evidence="13 14" key="1">
    <citation type="submission" date="2020-08" db="EMBL/GenBank/DDBJ databases">
        <title>Genomic Encyclopedia of Type Strains, Phase IV (KMG-IV): sequencing the most valuable type-strain genomes for metagenomic binning, comparative biology and taxonomic classification.</title>
        <authorList>
            <person name="Goeker M."/>
        </authorList>
    </citation>
    <scope>NUCLEOTIDE SEQUENCE [LARGE SCALE GENOMIC DNA]</scope>
    <source>
        <strain evidence="13 14">YC6886</strain>
    </source>
</reference>
<evidence type="ECO:0000259" key="12">
    <source>
        <dbReference type="PROSITE" id="PS50931"/>
    </source>
</evidence>
<comment type="similarity">
    <text evidence="2">Belongs to the LysR transcriptional regulatory family.</text>
</comment>
<keyword evidence="5" id="KW-0678">Repressor</keyword>
<accession>A0A840V3Y8</accession>
<dbReference type="Pfam" id="PF00126">
    <property type="entry name" value="HTH_1"/>
    <property type="match status" value="1"/>
</dbReference>
<evidence type="ECO:0000256" key="2">
    <source>
        <dbReference type="ARBA" id="ARBA00009437"/>
    </source>
</evidence>
<organism evidence="13 14">
    <name type="scientific">Haloferula luteola</name>
    <dbReference type="NCBI Taxonomy" id="595692"/>
    <lineage>
        <taxon>Bacteria</taxon>
        <taxon>Pseudomonadati</taxon>
        <taxon>Verrucomicrobiota</taxon>
        <taxon>Verrucomicrobiia</taxon>
        <taxon>Verrucomicrobiales</taxon>
        <taxon>Verrucomicrobiaceae</taxon>
        <taxon>Haloferula</taxon>
    </lineage>
</organism>
<dbReference type="SUPFAM" id="SSF46785">
    <property type="entry name" value="Winged helix' DNA-binding domain"/>
    <property type="match status" value="1"/>
</dbReference>
<dbReference type="Pfam" id="PF03466">
    <property type="entry name" value="LysR_substrate"/>
    <property type="match status" value="1"/>
</dbReference>
<evidence type="ECO:0000256" key="5">
    <source>
        <dbReference type="ARBA" id="ARBA00022491"/>
    </source>
</evidence>
<keyword evidence="14" id="KW-1185">Reference proteome</keyword>
<gene>
    <name evidence="13" type="ORF">HNR46_002973</name>
</gene>
<dbReference type="PANTHER" id="PTHR30126">
    <property type="entry name" value="HTH-TYPE TRANSCRIPTIONAL REGULATOR"/>
    <property type="match status" value="1"/>
</dbReference>
<keyword evidence="4" id="KW-0963">Cytoplasm</keyword>
<dbReference type="PROSITE" id="PS50931">
    <property type="entry name" value="HTH_LYSR"/>
    <property type="match status" value="1"/>
</dbReference>
<evidence type="ECO:0000313" key="14">
    <source>
        <dbReference type="Proteomes" id="UP000557717"/>
    </source>
</evidence>